<dbReference type="InterPro" id="IPR037143">
    <property type="entry name" value="4-PPantetheinyl_Trfase_dom_sf"/>
</dbReference>
<dbReference type="EMBL" id="NAJQ01000021">
    <property type="protein sequence ID" value="TKA82916.1"/>
    <property type="molecule type" value="Genomic_DNA"/>
</dbReference>
<keyword evidence="1" id="KW-0808">Transferase</keyword>
<dbReference type="Proteomes" id="UP000309340">
    <property type="component" value="Unassembled WGS sequence"/>
</dbReference>
<dbReference type="AlphaFoldDB" id="A0A4U0Y2E9"/>
<organism evidence="4 5">
    <name type="scientific">Friedmanniomyces simplex</name>
    <dbReference type="NCBI Taxonomy" id="329884"/>
    <lineage>
        <taxon>Eukaryota</taxon>
        <taxon>Fungi</taxon>
        <taxon>Dikarya</taxon>
        <taxon>Ascomycota</taxon>
        <taxon>Pezizomycotina</taxon>
        <taxon>Dothideomycetes</taxon>
        <taxon>Dothideomycetidae</taxon>
        <taxon>Mycosphaerellales</taxon>
        <taxon>Teratosphaeriaceae</taxon>
        <taxon>Friedmanniomyces</taxon>
    </lineage>
</organism>
<dbReference type="InterPro" id="IPR008278">
    <property type="entry name" value="4-PPantetheinyl_Trfase_dom"/>
</dbReference>
<comment type="caution">
    <text evidence="4">The sequence shown here is derived from an EMBL/GenBank/DDBJ whole genome shotgun (WGS) entry which is preliminary data.</text>
</comment>
<dbReference type="Gene3D" id="3.90.470.20">
    <property type="entry name" value="4'-phosphopantetheinyl transferase domain"/>
    <property type="match status" value="1"/>
</dbReference>
<dbReference type="GO" id="GO:0008897">
    <property type="term" value="F:holo-[acyl-carrier-protein] synthase activity"/>
    <property type="evidence" value="ECO:0007669"/>
    <property type="project" value="InterPro"/>
</dbReference>
<keyword evidence="5" id="KW-1185">Reference proteome</keyword>
<evidence type="ECO:0000256" key="1">
    <source>
        <dbReference type="ARBA" id="ARBA00022679"/>
    </source>
</evidence>
<name>A0A4U0Y2E9_9PEZI</name>
<dbReference type="Pfam" id="PF01648">
    <property type="entry name" value="ACPS"/>
    <property type="match status" value="1"/>
</dbReference>
<evidence type="ECO:0000313" key="5">
    <source>
        <dbReference type="Proteomes" id="UP000309340"/>
    </source>
</evidence>
<feature type="compositionally biased region" description="Basic and acidic residues" evidence="2">
    <location>
        <begin position="149"/>
        <end position="163"/>
    </location>
</feature>
<dbReference type="SUPFAM" id="SSF56214">
    <property type="entry name" value="4'-phosphopantetheinyl transferase"/>
    <property type="match status" value="1"/>
</dbReference>
<reference evidence="4 5" key="1">
    <citation type="submission" date="2017-03" db="EMBL/GenBank/DDBJ databases">
        <title>Genomes of endolithic fungi from Antarctica.</title>
        <authorList>
            <person name="Coleine C."/>
            <person name="Masonjones S."/>
            <person name="Stajich J.E."/>
        </authorList>
    </citation>
    <scope>NUCLEOTIDE SEQUENCE [LARGE SCALE GENOMIC DNA]</scope>
    <source>
        <strain evidence="4 5">CCFEE 5184</strain>
    </source>
</reference>
<feature type="region of interest" description="Disordered" evidence="2">
    <location>
        <begin position="146"/>
        <end position="168"/>
    </location>
</feature>
<protein>
    <recommendedName>
        <fullName evidence="3">4'-phosphopantetheinyl transferase domain-containing protein</fullName>
    </recommendedName>
</protein>
<sequence length="222" mass="24422">MPIRPFPFALGIGTDIVRASRIRTIILKGEGEGTARTKHLYRFMNHLLSSREQLMFWDKFEGTRNVYGPKLGKATEWLAGRWAAKEAVIKAVQYRDLSFLDVQILPSKPAQMSSPVYALILDKPAAARNTNIKVAPLSLRTDFAAPEKVTSDDAKEREGHDDASGQQRDGLAIAYEVQDDDPDGQVAKVNISHDGEYVTAVCLAADQPREGDVGGEAAAWEP</sequence>
<feature type="domain" description="4'-phosphopantetheinyl transferase" evidence="3">
    <location>
        <begin position="11"/>
        <end position="104"/>
    </location>
</feature>
<evidence type="ECO:0000256" key="2">
    <source>
        <dbReference type="SAM" id="MobiDB-lite"/>
    </source>
</evidence>
<dbReference type="GO" id="GO:0000287">
    <property type="term" value="F:magnesium ion binding"/>
    <property type="evidence" value="ECO:0007669"/>
    <property type="project" value="InterPro"/>
</dbReference>
<evidence type="ECO:0000259" key="3">
    <source>
        <dbReference type="Pfam" id="PF01648"/>
    </source>
</evidence>
<proteinExistence type="predicted"/>
<evidence type="ECO:0000313" key="4">
    <source>
        <dbReference type="EMBL" id="TKA82916.1"/>
    </source>
</evidence>
<gene>
    <name evidence="4" type="ORF">B0A55_01303</name>
</gene>
<dbReference type="OrthoDB" id="15433at2759"/>
<accession>A0A4U0Y2E9</accession>